<organism evidence="1 2">
    <name type="scientific">Entomophthora muscae</name>
    <dbReference type="NCBI Taxonomy" id="34485"/>
    <lineage>
        <taxon>Eukaryota</taxon>
        <taxon>Fungi</taxon>
        <taxon>Fungi incertae sedis</taxon>
        <taxon>Zoopagomycota</taxon>
        <taxon>Entomophthoromycotina</taxon>
        <taxon>Entomophthoromycetes</taxon>
        <taxon>Entomophthorales</taxon>
        <taxon>Entomophthoraceae</taxon>
        <taxon>Entomophthora</taxon>
    </lineage>
</organism>
<proteinExistence type="predicted"/>
<comment type="caution">
    <text evidence="1">The sequence shown here is derived from an EMBL/GenBank/DDBJ whole genome shotgun (WGS) entry which is preliminary data.</text>
</comment>
<reference evidence="1" key="1">
    <citation type="submission" date="2022-04" db="EMBL/GenBank/DDBJ databases">
        <title>Genome of the entomopathogenic fungus Entomophthora muscae.</title>
        <authorList>
            <person name="Elya C."/>
            <person name="Lovett B.R."/>
            <person name="Lee E."/>
            <person name="Macias A.M."/>
            <person name="Hajek A.E."/>
            <person name="De Bivort B.L."/>
            <person name="Kasson M.T."/>
            <person name="De Fine Licht H.H."/>
            <person name="Stajich J.E."/>
        </authorList>
    </citation>
    <scope>NUCLEOTIDE SEQUENCE</scope>
    <source>
        <strain evidence="1">Berkeley</strain>
    </source>
</reference>
<evidence type="ECO:0000313" key="1">
    <source>
        <dbReference type="EMBL" id="KAJ9055956.1"/>
    </source>
</evidence>
<gene>
    <name evidence="1" type="ORF">DSO57_1037974</name>
</gene>
<keyword evidence="2" id="KW-1185">Reference proteome</keyword>
<name>A0ACC2S163_9FUNG</name>
<evidence type="ECO:0000313" key="2">
    <source>
        <dbReference type="Proteomes" id="UP001165960"/>
    </source>
</evidence>
<sequence length="57" mass="6270">MMHKDSGGKKKLKERGGKAVTPYPVTKKLGLGAESPEDWEDQASKSEIEAHLEGEYP</sequence>
<dbReference type="Proteomes" id="UP001165960">
    <property type="component" value="Unassembled WGS sequence"/>
</dbReference>
<dbReference type="EMBL" id="QTSX02006119">
    <property type="protein sequence ID" value="KAJ9055956.1"/>
    <property type="molecule type" value="Genomic_DNA"/>
</dbReference>
<accession>A0ACC2S163</accession>
<protein>
    <submittedName>
        <fullName evidence="1">Uncharacterized protein</fullName>
    </submittedName>
</protein>